<proteinExistence type="predicted"/>
<evidence type="ECO:0000313" key="4">
    <source>
        <dbReference type="Proteomes" id="UP001209694"/>
    </source>
</evidence>
<dbReference type="GO" id="GO:0047372">
    <property type="term" value="F:monoacylglycerol lipase activity"/>
    <property type="evidence" value="ECO:0007669"/>
    <property type="project" value="TreeGrafter"/>
</dbReference>
<dbReference type="InterPro" id="IPR029058">
    <property type="entry name" value="AB_hydrolase_fold"/>
</dbReference>
<dbReference type="InterPro" id="IPR050266">
    <property type="entry name" value="AB_hydrolase_sf"/>
</dbReference>
<dbReference type="Proteomes" id="UP001209694">
    <property type="component" value="Unassembled WGS sequence"/>
</dbReference>
<dbReference type="PRINTS" id="PR00111">
    <property type="entry name" value="ABHYDROLASE"/>
</dbReference>
<accession>A0A6H3NIG0</accession>
<protein>
    <submittedName>
        <fullName evidence="3">Alpha/beta hydrolase</fullName>
    </submittedName>
</protein>
<dbReference type="GO" id="GO:0046464">
    <property type="term" value="P:acylglycerol catabolic process"/>
    <property type="evidence" value="ECO:0007669"/>
    <property type="project" value="TreeGrafter"/>
</dbReference>
<dbReference type="Gene3D" id="3.40.50.1820">
    <property type="entry name" value="alpha/beta hydrolase"/>
    <property type="match status" value="1"/>
</dbReference>
<reference evidence="3" key="1">
    <citation type="submission" date="2022-06" db="EMBL/GenBank/DDBJ databases">
        <title>Leptospira isolates from biofilms formed at urban environments.</title>
        <authorList>
            <person name="Ribeiro P.S."/>
            <person name="Sousa T."/>
            <person name="Carvalho N."/>
            <person name="Aburjaile F."/>
            <person name="Neves F."/>
            <person name="Oliveira D."/>
            <person name="Blanco L."/>
            <person name="Lima J."/>
            <person name="Costa F."/>
            <person name="Brenig B."/>
            <person name="Soares S."/>
            <person name="Ramos R."/>
            <person name="Goes-Neto A."/>
            <person name="Matiuzzi M."/>
            <person name="Azevedo V."/>
            <person name="Ristow P."/>
        </authorList>
    </citation>
    <scope>NUCLEOTIDE SEQUENCE</scope>
    <source>
        <strain evidence="3">VSF7</strain>
    </source>
</reference>
<keyword evidence="1" id="KW-0812">Transmembrane</keyword>
<dbReference type="PANTHER" id="PTHR43798">
    <property type="entry name" value="MONOACYLGLYCEROL LIPASE"/>
    <property type="match status" value="1"/>
</dbReference>
<keyword evidence="1" id="KW-1133">Transmembrane helix</keyword>
<dbReference type="Pfam" id="PF00561">
    <property type="entry name" value="Abhydrolase_1"/>
    <property type="match status" value="1"/>
</dbReference>
<comment type="caution">
    <text evidence="3">The sequence shown here is derived from an EMBL/GenBank/DDBJ whole genome shotgun (WGS) entry which is preliminary data.</text>
</comment>
<evidence type="ECO:0000259" key="2">
    <source>
        <dbReference type="Pfam" id="PF00561"/>
    </source>
</evidence>
<dbReference type="InterPro" id="IPR000639">
    <property type="entry name" value="Epox_hydrolase-like"/>
</dbReference>
<keyword evidence="3" id="KW-0378">Hydrolase</keyword>
<dbReference type="InterPro" id="IPR000073">
    <property type="entry name" value="AB_hydrolase_1"/>
</dbReference>
<dbReference type="AlphaFoldDB" id="A0A6H3NIG0"/>
<evidence type="ECO:0000313" key="3">
    <source>
        <dbReference type="EMBL" id="MCW7513544.1"/>
    </source>
</evidence>
<dbReference type="RefSeq" id="WP_135799545.1">
    <property type="nucleotide sequence ID" value="NZ_JAMQPS010000001.1"/>
</dbReference>
<dbReference type="EMBL" id="JAMQQD010000001">
    <property type="protein sequence ID" value="MCW7513544.1"/>
    <property type="molecule type" value="Genomic_DNA"/>
</dbReference>
<feature type="domain" description="AB hydrolase-1" evidence="2">
    <location>
        <begin position="63"/>
        <end position="313"/>
    </location>
</feature>
<dbReference type="GO" id="GO:0016020">
    <property type="term" value="C:membrane"/>
    <property type="evidence" value="ECO:0007669"/>
    <property type="project" value="TreeGrafter"/>
</dbReference>
<organism evidence="3 4">
    <name type="scientific">Leptospira levettii</name>
    <dbReference type="NCBI Taxonomy" id="2023178"/>
    <lineage>
        <taxon>Bacteria</taxon>
        <taxon>Pseudomonadati</taxon>
        <taxon>Spirochaetota</taxon>
        <taxon>Spirochaetia</taxon>
        <taxon>Leptospirales</taxon>
        <taxon>Leptospiraceae</taxon>
        <taxon>Leptospira</taxon>
    </lineage>
</organism>
<evidence type="ECO:0000256" key="1">
    <source>
        <dbReference type="SAM" id="Phobius"/>
    </source>
</evidence>
<gene>
    <name evidence="3" type="ORF">ND810_00130</name>
</gene>
<dbReference type="PRINTS" id="PR00412">
    <property type="entry name" value="EPOXHYDRLASE"/>
</dbReference>
<feature type="transmembrane region" description="Helical" evidence="1">
    <location>
        <begin position="6"/>
        <end position="25"/>
    </location>
</feature>
<dbReference type="SUPFAM" id="SSF53474">
    <property type="entry name" value="alpha/beta-Hydrolases"/>
    <property type="match status" value="1"/>
</dbReference>
<sequence>MKFIRYFVLFVSLVIFSIFAFYASLRFYRESFTPEEIAPKTGRWIQSYDVNIYIQEMGDPKNPAVVLIHGMGSWSELWRETMVALSQNGYYAIAIDLPPFGFSERPKPTELKSIQQGKRIVSVIDALGLQNVHLLGHSFGGGATLHTALLIPNRILSLQLVDIAVNLEEKKETIPSEPNRFETFWNFSLLRNRLLEVTATNPHLTKVLFSQFVHSSDCITEEKVKVIQMPMRIKGTTSFLGDWLGEFIFHSDDLLAKDTRLYGKNLTMPIDLIWGDLDTVTPIADAEKIKSILTNSRLHFIQGVGHIPQLESPENFNKLLLKNLKEVESR</sequence>
<name>A0A6H3NIG0_9LEPT</name>
<dbReference type="PANTHER" id="PTHR43798:SF33">
    <property type="entry name" value="HYDROLASE, PUTATIVE (AFU_ORTHOLOGUE AFUA_2G14860)-RELATED"/>
    <property type="match status" value="1"/>
</dbReference>
<keyword evidence="1" id="KW-0472">Membrane</keyword>